<dbReference type="Proteomes" id="UP001199296">
    <property type="component" value="Unassembled WGS sequence"/>
</dbReference>
<dbReference type="EMBL" id="JAJFAT010000004">
    <property type="protein sequence ID" value="MCC3144508.1"/>
    <property type="molecule type" value="Genomic_DNA"/>
</dbReference>
<keyword evidence="1" id="KW-0677">Repeat</keyword>
<dbReference type="InterPro" id="IPR050325">
    <property type="entry name" value="Prot/Nucl_acid_deglycase"/>
</dbReference>
<dbReference type="PANTHER" id="PTHR48094:SF12">
    <property type="entry name" value="PARKINSON DISEASE PROTEIN 7 HOMOLOG"/>
    <property type="match status" value="1"/>
</dbReference>
<dbReference type="Gene3D" id="3.40.50.880">
    <property type="match status" value="1"/>
</dbReference>
<dbReference type="RefSeq" id="WP_229344334.1">
    <property type="nucleotide sequence ID" value="NZ_JAJFAT010000004.1"/>
</dbReference>
<sequence>MGKVLIPLADGFEEIEAVSNIDVLRRAGLEVITAGIGGREIRGDHDIKVEADQKIEAIDSSDISAVVLPGGMPGAANLRDSKKLLEIIREVNARGDLCAAICAAPIVLEAAGILAGKKATSYPGFDDQMQSADYQEKKLVKDGNIITSRGPGLALEFALNIVEYLVGSEKSEELKKAMLFQA</sequence>
<keyword evidence="4" id="KW-1185">Reference proteome</keyword>
<dbReference type="Pfam" id="PF01965">
    <property type="entry name" value="DJ-1_PfpI"/>
    <property type="match status" value="1"/>
</dbReference>
<comment type="caution">
    <text evidence="3">The sequence shown here is derived from an EMBL/GenBank/DDBJ whole genome shotgun (WGS) entry which is preliminary data.</text>
</comment>
<accession>A0AAW4WTT2</accession>
<gene>
    <name evidence="3" type="ORF">LJ207_04120</name>
</gene>
<proteinExistence type="predicted"/>
<feature type="domain" description="DJ-1/PfpI" evidence="2">
    <location>
        <begin position="3"/>
        <end position="163"/>
    </location>
</feature>
<evidence type="ECO:0000259" key="2">
    <source>
        <dbReference type="Pfam" id="PF01965"/>
    </source>
</evidence>
<dbReference type="CDD" id="cd03135">
    <property type="entry name" value="GATase1_DJ-1"/>
    <property type="match status" value="1"/>
</dbReference>
<organism evidence="3 4">
    <name type="scientific">Halanaerobium polyolivorans</name>
    <dbReference type="NCBI Taxonomy" id="2886943"/>
    <lineage>
        <taxon>Bacteria</taxon>
        <taxon>Bacillati</taxon>
        <taxon>Bacillota</taxon>
        <taxon>Clostridia</taxon>
        <taxon>Halanaerobiales</taxon>
        <taxon>Halanaerobiaceae</taxon>
        <taxon>Halanaerobium</taxon>
    </lineage>
</organism>
<evidence type="ECO:0000313" key="4">
    <source>
        <dbReference type="Proteomes" id="UP001199296"/>
    </source>
</evidence>
<dbReference type="InterPro" id="IPR029062">
    <property type="entry name" value="Class_I_gatase-like"/>
</dbReference>
<dbReference type="InterPro" id="IPR006287">
    <property type="entry name" value="DJ-1"/>
</dbReference>
<evidence type="ECO:0000256" key="1">
    <source>
        <dbReference type="ARBA" id="ARBA00022737"/>
    </source>
</evidence>
<dbReference type="GO" id="GO:0005737">
    <property type="term" value="C:cytoplasm"/>
    <property type="evidence" value="ECO:0007669"/>
    <property type="project" value="UniProtKB-ARBA"/>
</dbReference>
<dbReference type="PANTHER" id="PTHR48094">
    <property type="entry name" value="PROTEIN/NUCLEIC ACID DEGLYCASE DJ-1-RELATED"/>
    <property type="match status" value="1"/>
</dbReference>
<dbReference type="NCBIfam" id="TIGR01383">
    <property type="entry name" value="not_thiJ"/>
    <property type="match status" value="1"/>
</dbReference>
<reference evidence="3 4" key="1">
    <citation type="submission" date="2021-10" db="EMBL/GenBank/DDBJ databases">
        <authorList>
            <person name="Grouzdev D.S."/>
            <person name="Pantiukh K.S."/>
            <person name="Krutkina M.S."/>
        </authorList>
    </citation>
    <scope>NUCLEOTIDE SEQUENCE [LARGE SCALE GENOMIC DNA]</scope>
    <source>
        <strain evidence="3 4">Z-7514</strain>
    </source>
</reference>
<evidence type="ECO:0000313" key="3">
    <source>
        <dbReference type="EMBL" id="MCC3144508.1"/>
    </source>
</evidence>
<protein>
    <submittedName>
        <fullName evidence="3">DJ-1/PfpI family protein</fullName>
    </submittedName>
</protein>
<dbReference type="FunFam" id="3.40.50.880:FF:000015">
    <property type="entry name" value="Protein DJ-1 homolog C"/>
    <property type="match status" value="1"/>
</dbReference>
<dbReference type="SUPFAM" id="SSF52317">
    <property type="entry name" value="Class I glutamine amidotransferase-like"/>
    <property type="match status" value="1"/>
</dbReference>
<name>A0AAW4WTT2_9FIRM</name>
<dbReference type="InterPro" id="IPR002818">
    <property type="entry name" value="DJ-1/PfpI"/>
</dbReference>
<dbReference type="AlphaFoldDB" id="A0AAW4WTT2"/>